<dbReference type="HOGENOM" id="CLU_054040_1_0_11"/>
<dbReference type="AlphaFoldDB" id="A0A051UF99"/>
<evidence type="ECO:0000259" key="1">
    <source>
        <dbReference type="Pfam" id="PF06742"/>
    </source>
</evidence>
<dbReference type="EMBL" id="JLXW01000002">
    <property type="protein sequence ID" value="KBZ67750.1"/>
    <property type="molecule type" value="Genomic_DNA"/>
</dbReference>
<evidence type="ECO:0000313" key="2">
    <source>
        <dbReference type="EMBL" id="KBZ67750.1"/>
    </source>
</evidence>
<protein>
    <recommendedName>
        <fullName evidence="1">DUF1214 domain-containing protein</fullName>
    </recommendedName>
</protein>
<proteinExistence type="predicted"/>
<sequence length="404" mass="45336">MTMGFGDGPDDAALQSAWTEFCAQLERAGRQVFKDANPGTASHRVDAYRFLTQNLGQAFDLALETRATGYPALHAFCGPTRKLGGDCADFTYQQAWIDGRSTYRLAGTRGSARFFNVTVQGRRAPGPGVLHEPFGDTPQANLLGHQLDVGEDGRFELYLGGPERGPNWLPTTPETRKLFIRQGFDRWDESPAQLRIERVDMDSPKPLPGPTDMVDAMRWAGDFVTGLMSDWPEFPFKYGGVDAEHPNTFPRVGATDADDKRGRAAANMYWELGPDEALIVEFDAHDGLWMFTNMGVFFNSMDYLYRPVSYTPSRTKVDRDGRIRLVMAHRDPGVHNWLDTQGFERGNLTYRHMLEGEPAVLDTRVVKHGALLGALPEETAMVSPPERAAAMWERFHGIRRRYVL</sequence>
<gene>
    <name evidence="2" type="ORF">K875_00292</name>
</gene>
<feature type="domain" description="DUF1214" evidence="1">
    <location>
        <begin position="94"/>
        <end position="180"/>
    </location>
</feature>
<dbReference type="Pfam" id="PF06742">
    <property type="entry name" value="DUF1214"/>
    <property type="match status" value="1"/>
</dbReference>
<name>A0A051UF99_9MYCO</name>
<evidence type="ECO:0000313" key="3">
    <source>
        <dbReference type="Proteomes" id="UP000025947"/>
    </source>
</evidence>
<dbReference type="PATRIC" id="fig|1324261.3.peg.302"/>
<dbReference type="Proteomes" id="UP000025947">
    <property type="component" value="Unassembled WGS sequence"/>
</dbReference>
<reference evidence="2 3" key="1">
    <citation type="submission" date="2014-04" db="EMBL/GenBank/DDBJ databases">
        <title>The Genome Sequence of Mycobacterium tuberculosis TKK-01-0051.</title>
        <authorList>
            <consortium name="The Broad Institute Genomics Platform"/>
            <consortium name="The Broad Institute Genome Sequencing Center for Infectious Disease"/>
            <person name="Earl A.M."/>
            <person name="Cohen K."/>
            <person name="Pym A."/>
            <person name="Bishai W."/>
            <person name="Maharaj K."/>
            <person name="Desjardins C."/>
            <person name="Abeel T."/>
            <person name="Young S."/>
            <person name="Zeng Q."/>
            <person name="Gargeya S."/>
            <person name="Abouelleil A."/>
            <person name="Alvarado L."/>
            <person name="Chapman S.B."/>
            <person name="Gainer-Dewar J."/>
            <person name="Goldberg J."/>
            <person name="Griggs A."/>
            <person name="Gujja S."/>
            <person name="Hansen M."/>
            <person name="Howarth C."/>
            <person name="Imamovic A."/>
            <person name="Larimer J."/>
            <person name="Murphy C."/>
            <person name="Naylor J."/>
            <person name="Pearson M."/>
            <person name="Poon T.W."/>
            <person name="Priest M."/>
            <person name="Roberts A."/>
            <person name="Saif S."/>
            <person name="Shea T."/>
            <person name="Sykes S."/>
            <person name="Wortman J."/>
            <person name="Nusbaum C."/>
            <person name="Birren B."/>
        </authorList>
    </citation>
    <scope>NUCLEOTIDE SEQUENCE [LARGE SCALE GENOMIC DNA]</scope>
    <source>
        <strain evidence="2 3">TKK-01-0051</strain>
    </source>
</reference>
<keyword evidence="3" id="KW-1185">Reference proteome</keyword>
<comment type="caution">
    <text evidence="2">The sequence shown here is derived from an EMBL/GenBank/DDBJ whole genome shotgun (WGS) entry which is preliminary data.</text>
</comment>
<dbReference type="RefSeq" id="WP_234009673.1">
    <property type="nucleotide sequence ID" value="NZ_KK328284.1"/>
</dbReference>
<dbReference type="InterPro" id="IPR010621">
    <property type="entry name" value="DUF1214"/>
</dbReference>
<accession>A0A051UF99</accession>
<organism evidence="2 3">
    <name type="scientific">Mycobacterium [tuberculosis] TKK-01-0051</name>
    <dbReference type="NCBI Taxonomy" id="1324261"/>
    <lineage>
        <taxon>Bacteria</taxon>
        <taxon>Bacillati</taxon>
        <taxon>Actinomycetota</taxon>
        <taxon>Actinomycetes</taxon>
        <taxon>Mycobacteriales</taxon>
        <taxon>Mycobacteriaceae</taxon>
        <taxon>Mycobacterium</taxon>
        <taxon>Mycobacterium avium complex (MAC)</taxon>
    </lineage>
</organism>